<keyword evidence="1" id="KW-0472">Membrane</keyword>
<proteinExistence type="predicted"/>
<keyword evidence="1" id="KW-0812">Transmembrane</keyword>
<protein>
    <submittedName>
        <fullName evidence="2">DUF4271 domain-containing protein</fullName>
    </submittedName>
</protein>
<dbReference type="Proteomes" id="UP000249375">
    <property type="component" value="Chromosome"/>
</dbReference>
<feature type="transmembrane region" description="Helical" evidence="1">
    <location>
        <begin position="162"/>
        <end position="184"/>
    </location>
</feature>
<evidence type="ECO:0000313" key="3">
    <source>
        <dbReference type="Proteomes" id="UP000249375"/>
    </source>
</evidence>
<feature type="transmembrane region" description="Helical" evidence="1">
    <location>
        <begin position="131"/>
        <end position="150"/>
    </location>
</feature>
<dbReference type="RefSeq" id="WP_111899030.1">
    <property type="nucleotide sequence ID" value="NZ_CP033459.1"/>
</dbReference>
<accession>A0A5P8E6U6</accession>
<keyword evidence="1" id="KW-1133">Transmembrane helix</keyword>
<dbReference type="OrthoDB" id="1467217at2"/>
<dbReference type="EMBL" id="CP033459">
    <property type="protein sequence ID" value="QFQ12658.1"/>
    <property type="molecule type" value="Genomic_DNA"/>
</dbReference>
<dbReference type="InterPro" id="IPR025367">
    <property type="entry name" value="DUF4271"/>
</dbReference>
<name>A0A5P8E6U6_9BACT</name>
<keyword evidence="3" id="KW-1185">Reference proteome</keyword>
<sequence>MPETPQQIQALSVADTSAVDSLAAASLQQTDSVNQTAINDSLVAARAEAARQDSLLKVRQSMAIDGTPVPYNFGSDTLITGTLIISAFISIWAVARMWNYLVRTFNDFFYDIRQRGNVQMLSGDEDGNSNFWILAIHSSLLLAMFFACYTQRIHPDIFNDKLPYLTIIIAMMVCLAFYFVRWLAYGFINNVFFEKWQVAKWNGTLSLATFIGSLIILALLLLYVFFNLPFRPISITFILLLAVGRIVLCYKAYATFFTYKGGFLHLILYFCTLEITPLLVLWKMLQVAAI</sequence>
<dbReference type="KEGG" id="alq:C7Y71_006300"/>
<dbReference type="AlphaFoldDB" id="A0A5P8E6U6"/>
<dbReference type="Pfam" id="PF14093">
    <property type="entry name" value="DUF4271"/>
    <property type="match status" value="1"/>
</dbReference>
<feature type="transmembrane region" description="Helical" evidence="1">
    <location>
        <begin position="204"/>
        <end position="226"/>
    </location>
</feature>
<feature type="transmembrane region" description="Helical" evidence="1">
    <location>
        <begin position="78"/>
        <end position="98"/>
    </location>
</feature>
<organism evidence="2 3">
    <name type="scientific">Pseudoprevotella muciniphila</name>
    <dbReference type="NCBI Taxonomy" id="2133944"/>
    <lineage>
        <taxon>Bacteria</taxon>
        <taxon>Pseudomonadati</taxon>
        <taxon>Bacteroidota</taxon>
        <taxon>Bacteroidia</taxon>
        <taxon>Bacteroidales</taxon>
        <taxon>Prevotellaceae</taxon>
        <taxon>Pseudoprevotella</taxon>
    </lineage>
</organism>
<evidence type="ECO:0000313" key="2">
    <source>
        <dbReference type="EMBL" id="QFQ12658.1"/>
    </source>
</evidence>
<gene>
    <name evidence="2" type="ORF">C7Y71_006300</name>
</gene>
<evidence type="ECO:0000256" key="1">
    <source>
        <dbReference type="SAM" id="Phobius"/>
    </source>
</evidence>
<reference evidence="2 3" key="1">
    <citation type="submission" date="2018-11" db="EMBL/GenBank/DDBJ databases">
        <authorList>
            <person name="Na S.W."/>
            <person name="Baik M."/>
        </authorList>
    </citation>
    <scope>NUCLEOTIDE SEQUENCE [LARGE SCALE GENOMIC DNA]</scope>
    <source>
        <strain evidence="2 3">E39</strain>
    </source>
</reference>
<feature type="transmembrane region" description="Helical" evidence="1">
    <location>
        <begin position="233"/>
        <end position="256"/>
    </location>
</feature>
<feature type="transmembrane region" description="Helical" evidence="1">
    <location>
        <begin position="262"/>
        <end position="282"/>
    </location>
</feature>